<dbReference type="EMBL" id="JAEFCI010007520">
    <property type="protein sequence ID" value="KAG5459012.1"/>
    <property type="molecule type" value="Genomic_DNA"/>
</dbReference>
<sequence>MAPAALSKLQLKTSFQSVRTLESIYTGGKVALSSDGKLLVTTVQEDIDIVEVDTGKKVHRLKGDSEIITTFALTPDDARVVSASRSLLLKVWNVATGSCDRQWKAHEAPVIVMDVDATSTLVATGSADSTVKVWDIDRGYCTHNFRGHRGVVSALLFYVPPPSVLDAVGRGKKKGAGANKTICLFSGSEDCSIRLWNLNTSSAVFTLDGHVSVVRGLSVTPDGTRLVSGARDKIVHVWNVAKKRQEVAYTVFESLESIGLLEEGTVLPDGTLVAGKHIIYTGGEKGYIQFWDLSNGQCIYQQNVASANKRALTDVIYSRSTNSLISITSDQTILFHSLTAGFPLTRQIAGYNEEVVDVAFVGPLSPDGAETLLAVATNSEQVRIYDLERFDCTLLSGHTDIVLCLDRSRDGRILVTGSKDKTARIWSVDPLAEDKVRELAVCTGHAEALGAVALCRKEKNFLLTGSQDRTVKMWDTSGIASVRPGEKFQPKSVYTHKAHDKDINAIAVAPNDKIFATGSQDKTAKIWTVADCKLLGTCTGHKRGVWSLQFSPVDQCLATASGDKTVKLWSVADFTCLKTFEGHTNTVLKVHFLTSGMQLVSSASDGLVKLWTIRTSECAATLDNHTEKVWALAVRGDEKHIASGGADSVVNIWEDFTEAEREAKEKEREILVEKYVVWWTAGVSHISWEQAGALTLSVFPADPARQQDLANYLLKKDYRNAISLAMALEQPGQLLTLFSAVMANRPDGDTSVTGSLAVDAVLASMSVAEAGKLLGYVRDWNTNAKVAFTAQTVLQAILSHFDPRRLEEAKDIKELLAGIAPYTERHLVRADALLQQSFIVDFTLKEMSTIIGTVDELDERESAGAEDSDADMLA</sequence>
<feature type="repeat" description="WD" evidence="5">
    <location>
        <begin position="61"/>
        <end position="102"/>
    </location>
</feature>
<dbReference type="Pfam" id="PF00400">
    <property type="entry name" value="WD40"/>
    <property type="match status" value="10"/>
</dbReference>
<dbReference type="Pfam" id="PF08625">
    <property type="entry name" value="Utp13"/>
    <property type="match status" value="1"/>
</dbReference>
<evidence type="ECO:0000256" key="3">
    <source>
        <dbReference type="ARBA" id="ARBA00022737"/>
    </source>
</evidence>
<dbReference type="PROSITE" id="PS50294">
    <property type="entry name" value="WD_REPEATS_REGION"/>
    <property type="match status" value="8"/>
</dbReference>
<keyword evidence="4" id="KW-0539">Nucleus</keyword>
<keyword evidence="8" id="KW-1185">Reference proteome</keyword>
<comment type="subcellular location">
    <subcellularLocation>
        <location evidence="1">Nucleus</location>
        <location evidence="1">Nucleolus</location>
    </subcellularLocation>
</comment>
<feature type="repeat" description="WD" evidence="5">
    <location>
        <begin position="184"/>
        <end position="206"/>
    </location>
</feature>
<dbReference type="AlphaFoldDB" id="A0A8H7ZTD2"/>
<dbReference type="PANTHER" id="PTHR19854">
    <property type="entry name" value="TRANSDUCIN BETA-LIKE 3"/>
    <property type="match status" value="1"/>
</dbReference>
<organism evidence="7 8">
    <name type="scientific">Olpidium bornovanus</name>
    <dbReference type="NCBI Taxonomy" id="278681"/>
    <lineage>
        <taxon>Eukaryota</taxon>
        <taxon>Fungi</taxon>
        <taxon>Fungi incertae sedis</taxon>
        <taxon>Olpidiomycota</taxon>
        <taxon>Olpidiomycotina</taxon>
        <taxon>Olpidiomycetes</taxon>
        <taxon>Olpidiales</taxon>
        <taxon>Olpidiaceae</taxon>
        <taxon>Olpidium</taxon>
    </lineage>
</organism>
<dbReference type="GO" id="GO:0000480">
    <property type="term" value="P:endonucleolytic cleavage in 5'-ETS of tricistronic rRNA transcript (SSU-rRNA, 5.8S rRNA, LSU-rRNA)"/>
    <property type="evidence" value="ECO:0007669"/>
    <property type="project" value="TreeGrafter"/>
</dbReference>
<evidence type="ECO:0000259" key="6">
    <source>
        <dbReference type="Pfam" id="PF08625"/>
    </source>
</evidence>
<evidence type="ECO:0000256" key="5">
    <source>
        <dbReference type="PROSITE-ProRule" id="PRU00221"/>
    </source>
</evidence>
<dbReference type="CDD" id="cd00200">
    <property type="entry name" value="WD40"/>
    <property type="match status" value="2"/>
</dbReference>
<dbReference type="SMART" id="SM00320">
    <property type="entry name" value="WD40"/>
    <property type="match status" value="12"/>
</dbReference>
<feature type="repeat" description="WD" evidence="5">
    <location>
        <begin position="395"/>
        <end position="429"/>
    </location>
</feature>
<dbReference type="GO" id="GO:0032040">
    <property type="term" value="C:small-subunit processome"/>
    <property type="evidence" value="ECO:0007669"/>
    <property type="project" value="InterPro"/>
</dbReference>
<reference evidence="7 8" key="1">
    <citation type="journal article" name="Sci. Rep.">
        <title>Genome-scale phylogenetic analyses confirm Olpidium as the closest living zoosporic fungus to the non-flagellated, terrestrial fungi.</title>
        <authorList>
            <person name="Chang Y."/>
            <person name="Rochon D."/>
            <person name="Sekimoto S."/>
            <person name="Wang Y."/>
            <person name="Chovatia M."/>
            <person name="Sandor L."/>
            <person name="Salamov A."/>
            <person name="Grigoriev I.V."/>
            <person name="Stajich J.E."/>
            <person name="Spatafora J.W."/>
        </authorList>
    </citation>
    <scope>NUCLEOTIDE SEQUENCE [LARGE SCALE GENOMIC DNA]</scope>
    <source>
        <strain evidence="7">S191</strain>
    </source>
</reference>
<feature type="domain" description="U3 small nucleolar RNA-associated protein 13 C-terminal" evidence="6">
    <location>
        <begin position="706"/>
        <end position="847"/>
    </location>
</feature>
<feature type="repeat" description="WD" evidence="5">
    <location>
        <begin position="538"/>
        <end position="579"/>
    </location>
</feature>
<dbReference type="GO" id="GO:0034511">
    <property type="term" value="F:U3 snoRNA binding"/>
    <property type="evidence" value="ECO:0007669"/>
    <property type="project" value="TreeGrafter"/>
</dbReference>
<dbReference type="InterPro" id="IPR011047">
    <property type="entry name" value="Quinoprotein_ADH-like_sf"/>
</dbReference>
<proteinExistence type="predicted"/>
<keyword evidence="2 5" id="KW-0853">WD repeat</keyword>
<gene>
    <name evidence="7" type="ORF">BJ554DRAFT_661</name>
</gene>
<dbReference type="InterPro" id="IPR020472">
    <property type="entry name" value="WD40_PAC1"/>
</dbReference>
<dbReference type="SUPFAM" id="SSF50998">
    <property type="entry name" value="Quinoprotein alcohol dehydrogenase-like"/>
    <property type="match status" value="1"/>
</dbReference>
<dbReference type="PANTHER" id="PTHR19854:SF15">
    <property type="entry name" value="TRANSDUCIN BETA-LIKE PROTEIN 3"/>
    <property type="match status" value="1"/>
</dbReference>
<evidence type="ECO:0000256" key="2">
    <source>
        <dbReference type="ARBA" id="ARBA00022574"/>
    </source>
</evidence>
<feature type="repeat" description="WD" evidence="5">
    <location>
        <begin position="207"/>
        <end position="248"/>
    </location>
</feature>
<dbReference type="GO" id="GO:0000472">
    <property type="term" value="P:endonucleolytic cleavage to generate mature 5'-end of SSU-rRNA from (SSU-rRNA, 5.8S rRNA, LSU-rRNA)"/>
    <property type="evidence" value="ECO:0007669"/>
    <property type="project" value="TreeGrafter"/>
</dbReference>
<comment type="caution">
    <text evidence="7">The sequence shown here is derived from an EMBL/GenBank/DDBJ whole genome shotgun (WGS) entry which is preliminary data.</text>
</comment>
<feature type="repeat" description="WD" evidence="5">
    <location>
        <begin position="622"/>
        <end position="654"/>
    </location>
</feature>
<dbReference type="InterPro" id="IPR036322">
    <property type="entry name" value="WD40_repeat_dom_sf"/>
</dbReference>
<protein>
    <submittedName>
        <fullName evidence="7">Quinon protein alcohol dehydrogenase-like superfamily</fullName>
    </submittedName>
</protein>
<evidence type="ECO:0000256" key="1">
    <source>
        <dbReference type="ARBA" id="ARBA00004604"/>
    </source>
</evidence>
<feature type="repeat" description="WD" evidence="5">
    <location>
        <begin position="103"/>
        <end position="144"/>
    </location>
</feature>
<dbReference type="PROSITE" id="PS50082">
    <property type="entry name" value="WD_REPEATS_2"/>
    <property type="match status" value="10"/>
</dbReference>
<dbReference type="GO" id="GO:0030686">
    <property type="term" value="C:90S preribosome"/>
    <property type="evidence" value="ECO:0007669"/>
    <property type="project" value="TreeGrafter"/>
</dbReference>
<dbReference type="InterPro" id="IPR015943">
    <property type="entry name" value="WD40/YVTN_repeat-like_dom_sf"/>
</dbReference>
<feature type="repeat" description="WD" evidence="5">
    <location>
        <begin position="496"/>
        <end position="537"/>
    </location>
</feature>
<dbReference type="OrthoDB" id="5414888at2759"/>
<dbReference type="Gene3D" id="2.130.10.10">
    <property type="entry name" value="YVTN repeat-like/Quinoprotein amine dehydrogenase"/>
    <property type="match status" value="4"/>
</dbReference>
<feature type="repeat" description="WD" evidence="5">
    <location>
        <begin position="442"/>
        <end position="475"/>
    </location>
</feature>
<evidence type="ECO:0000313" key="7">
    <source>
        <dbReference type="EMBL" id="KAG5459012.1"/>
    </source>
</evidence>
<feature type="repeat" description="WD" evidence="5">
    <location>
        <begin position="580"/>
        <end position="621"/>
    </location>
</feature>
<dbReference type="InterPro" id="IPR013934">
    <property type="entry name" value="Utp13_C"/>
</dbReference>
<keyword evidence="3" id="KW-0677">Repeat</keyword>
<dbReference type="SUPFAM" id="SSF50978">
    <property type="entry name" value="WD40 repeat-like"/>
    <property type="match status" value="1"/>
</dbReference>
<dbReference type="PRINTS" id="PR00320">
    <property type="entry name" value="GPROTEINBRPT"/>
</dbReference>
<dbReference type="InterPro" id="IPR001680">
    <property type="entry name" value="WD40_rpt"/>
</dbReference>
<dbReference type="InterPro" id="IPR019775">
    <property type="entry name" value="WD40_repeat_CS"/>
</dbReference>
<accession>A0A8H7ZTD2</accession>
<dbReference type="PROSITE" id="PS00678">
    <property type="entry name" value="WD_REPEATS_1"/>
    <property type="match status" value="2"/>
</dbReference>
<name>A0A8H7ZTD2_9FUNG</name>
<evidence type="ECO:0000313" key="8">
    <source>
        <dbReference type="Proteomes" id="UP000673691"/>
    </source>
</evidence>
<dbReference type="Proteomes" id="UP000673691">
    <property type="component" value="Unassembled WGS sequence"/>
</dbReference>
<evidence type="ECO:0000256" key="4">
    <source>
        <dbReference type="ARBA" id="ARBA00023242"/>
    </source>
</evidence>